<gene>
    <name evidence="2" type="ORF">JN11_04618</name>
</gene>
<feature type="chain" id="PRO_5021920722" evidence="1">
    <location>
        <begin position="20"/>
        <end position="405"/>
    </location>
</feature>
<keyword evidence="3" id="KW-1185">Reference proteome</keyword>
<keyword evidence="1" id="KW-0732">Signal</keyword>
<dbReference type="EMBL" id="VLLI01000018">
    <property type="protein sequence ID" value="TWI94836.1"/>
    <property type="molecule type" value="Genomic_DNA"/>
</dbReference>
<proteinExistence type="predicted"/>
<evidence type="ECO:0000313" key="2">
    <source>
        <dbReference type="EMBL" id="TWI94836.1"/>
    </source>
</evidence>
<sequence length="405" mass="45101">MIKKILIYLTLLTPLAAFSQNDAPVLKKFYKDAGSTPDVLILNAQVNIIAVQAGKKNSDVMAVNDHMETLWTTPLTGSGVITEKFKDKIVAITTDDEAKDIAITKAFILDPKTGKILLEKKIVETKKDYLIEKQIFTGEGKYLKIALRETGFKNTLHVASVFSNPLKTLNETRDISVIEYDDLLNPKQYKLDLHDGTLENITTDINGNLIVSWLNQNHLEIVKYGTGSNTAITSIKTDLPYEADKNYDPSHSLHLISSTANPNTIYCAAMFSNQDNKTELSIGKFDFATGKTNFTEEVFTNDHLKSLRKAFVPINKKMDAPTFESKKSLAIRYFKEAGEKLVVSVSARTTEPSSIGGGSWMTESSFLLNIYDTDINLKAQQFLPVSYSVPFATLPTAYHYNDGKL</sequence>
<name>A0A562TNY4_9SPHI</name>
<dbReference type="Proteomes" id="UP000317010">
    <property type="component" value="Unassembled WGS sequence"/>
</dbReference>
<reference evidence="2 3" key="1">
    <citation type="submission" date="2019-07" db="EMBL/GenBank/DDBJ databases">
        <title>Genomic Encyclopedia of Archaeal and Bacterial Type Strains, Phase II (KMG-II): from individual species to whole genera.</title>
        <authorList>
            <person name="Goeker M."/>
        </authorList>
    </citation>
    <scope>NUCLEOTIDE SEQUENCE [LARGE SCALE GENOMIC DNA]</scope>
    <source>
        <strain evidence="2 3">ATCC BAA-1854</strain>
    </source>
</reference>
<protein>
    <submittedName>
        <fullName evidence="2">Uncharacterized protein</fullName>
    </submittedName>
</protein>
<feature type="signal peptide" evidence="1">
    <location>
        <begin position="1"/>
        <end position="19"/>
    </location>
</feature>
<dbReference type="AlphaFoldDB" id="A0A562TNY4"/>
<comment type="caution">
    <text evidence="2">The sequence shown here is derived from an EMBL/GenBank/DDBJ whole genome shotgun (WGS) entry which is preliminary data.</text>
</comment>
<accession>A0A562TNY4</accession>
<organism evidence="2 3">
    <name type="scientific">Mucilaginibacter frigoritolerans</name>
    <dbReference type="NCBI Taxonomy" id="652788"/>
    <lineage>
        <taxon>Bacteria</taxon>
        <taxon>Pseudomonadati</taxon>
        <taxon>Bacteroidota</taxon>
        <taxon>Sphingobacteriia</taxon>
        <taxon>Sphingobacteriales</taxon>
        <taxon>Sphingobacteriaceae</taxon>
        <taxon>Mucilaginibacter</taxon>
    </lineage>
</organism>
<evidence type="ECO:0000256" key="1">
    <source>
        <dbReference type="SAM" id="SignalP"/>
    </source>
</evidence>
<evidence type="ECO:0000313" key="3">
    <source>
        <dbReference type="Proteomes" id="UP000317010"/>
    </source>
</evidence>
<dbReference type="OrthoDB" id="732221at2"/>
<dbReference type="RefSeq" id="WP_144916405.1">
    <property type="nucleotide sequence ID" value="NZ_VLLI01000018.1"/>
</dbReference>